<dbReference type="SMART" id="SM01390">
    <property type="entry name" value="Ribosomal_S4"/>
    <property type="match status" value="1"/>
</dbReference>
<evidence type="ECO:0000256" key="4">
    <source>
        <dbReference type="ARBA" id="ARBA00022980"/>
    </source>
</evidence>
<dbReference type="CDD" id="cd00165">
    <property type="entry name" value="S4"/>
    <property type="match status" value="1"/>
</dbReference>
<comment type="function">
    <text evidence="7">One of the primary rRNA binding proteins, it binds directly to 16S rRNA where it nucleates assembly of the body of the 30S subunit.</text>
</comment>
<dbReference type="NCBIfam" id="TIGR01017">
    <property type="entry name" value="rpsD_bact"/>
    <property type="match status" value="1"/>
</dbReference>
<reference evidence="11 12" key="1">
    <citation type="submission" date="2019-02" db="EMBL/GenBank/DDBJ databases">
        <title>Prokaryotic population dynamics and viral predation in marine succession experiment using metagenomics: the confinement effect.</title>
        <authorList>
            <person name="Haro-Moreno J.M."/>
            <person name="Rodriguez-Valera F."/>
            <person name="Lopez-Perez M."/>
        </authorList>
    </citation>
    <scope>NUCLEOTIDE SEQUENCE [LARGE SCALE GENOMIC DNA]</scope>
    <source>
        <strain evidence="11">MED-G166</strain>
    </source>
</reference>
<dbReference type="EMBL" id="SHBL01000004">
    <property type="protein sequence ID" value="RZO24686.1"/>
    <property type="molecule type" value="Genomic_DNA"/>
</dbReference>
<dbReference type="GO" id="GO:0015935">
    <property type="term" value="C:small ribosomal subunit"/>
    <property type="evidence" value="ECO:0007669"/>
    <property type="project" value="InterPro"/>
</dbReference>
<dbReference type="InterPro" id="IPR002942">
    <property type="entry name" value="S4_RNA-bd"/>
</dbReference>
<evidence type="ECO:0000256" key="8">
    <source>
        <dbReference type="RuleBase" id="RU003699"/>
    </source>
</evidence>
<dbReference type="NCBIfam" id="NF003717">
    <property type="entry name" value="PRK05327.1"/>
    <property type="match status" value="1"/>
</dbReference>
<evidence type="ECO:0000313" key="12">
    <source>
        <dbReference type="Proteomes" id="UP000320146"/>
    </source>
</evidence>
<dbReference type="SUPFAM" id="SSF55174">
    <property type="entry name" value="Alpha-L RNA-binding motif"/>
    <property type="match status" value="1"/>
</dbReference>
<dbReference type="AlphaFoldDB" id="A0A520MU23"/>
<dbReference type="PANTHER" id="PTHR11831:SF4">
    <property type="entry name" value="SMALL RIBOSOMAL SUBUNIT PROTEIN US4M"/>
    <property type="match status" value="1"/>
</dbReference>
<dbReference type="GO" id="GO:0019843">
    <property type="term" value="F:rRNA binding"/>
    <property type="evidence" value="ECO:0007669"/>
    <property type="project" value="UniProtKB-UniRule"/>
</dbReference>
<dbReference type="InterPro" id="IPR036986">
    <property type="entry name" value="S4_RNA-bd_sf"/>
</dbReference>
<dbReference type="InterPro" id="IPR018079">
    <property type="entry name" value="Ribosomal_uS4_CS"/>
</dbReference>
<sequence length="205" mass="23529">MARYRGPRLRLSRREGTDLMLTSGTRAVESKCKFDKKPGNSMSRGRLSDYGTQLREKQKVKRMYGLLERQFRNYYLKAAKSQGNTGENLLNLLETRLDNVVYRMGFGVTRAEARQIVAHKSINVNGKVVNIPSYNIKPDDEVSVTVKCKEHLRIKAAIELAKSKDKASWLDVNFDEMTGKFLNYPDRSELSSEINENLIIELYSK</sequence>
<keyword evidence="4 7" id="KW-0689">Ribosomal protein</keyword>
<accession>A0A520MU23</accession>
<dbReference type="SMART" id="SM00363">
    <property type="entry name" value="S4"/>
    <property type="match status" value="1"/>
</dbReference>
<comment type="subunit">
    <text evidence="7">Part of the 30S ribosomal subunit. Contacts protein S5. The interaction surface between S4 and S5 is involved in control of translational fidelity.</text>
</comment>
<dbReference type="Pfam" id="PF01479">
    <property type="entry name" value="S4"/>
    <property type="match status" value="1"/>
</dbReference>
<comment type="similarity">
    <text evidence="1 7 8">Belongs to the universal ribosomal protein uS4 family.</text>
</comment>
<keyword evidence="2 7" id="KW-0699">rRNA-binding</keyword>
<dbReference type="FunFam" id="3.10.290.10:FF:000001">
    <property type="entry name" value="30S ribosomal protein S4"/>
    <property type="match status" value="1"/>
</dbReference>
<keyword evidence="5 7" id="KW-0687">Ribonucleoprotein</keyword>
<comment type="function">
    <text evidence="7">With S5 and S12 plays an important role in translational accuracy.</text>
</comment>
<organism evidence="11 12">
    <name type="scientific">SAR86 cluster bacterium</name>
    <dbReference type="NCBI Taxonomy" id="2030880"/>
    <lineage>
        <taxon>Bacteria</taxon>
        <taxon>Pseudomonadati</taxon>
        <taxon>Pseudomonadota</taxon>
        <taxon>Gammaproteobacteria</taxon>
        <taxon>SAR86 cluster</taxon>
    </lineage>
</organism>
<dbReference type="PANTHER" id="PTHR11831">
    <property type="entry name" value="30S 40S RIBOSOMAL PROTEIN"/>
    <property type="match status" value="1"/>
</dbReference>
<dbReference type="FunFam" id="1.10.1050.10:FF:000001">
    <property type="entry name" value="30S ribosomal protein S4"/>
    <property type="match status" value="1"/>
</dbReference>
<feature type="domain" description="RNA-binding S4" evidence="9">
    <location>
        <begin position="95"/>
        <end position="159"/>
    </location>
</feature>
<keyword evidence="3 7" id="KW-0694">RNA-binding</keyword>
<dbReference type="Gene3D" id="3.10.290.10">
    <property type="entry name" value="RNA-binding S4 domain"/>
    <property type="match status" value="1"/>
</dbReference>
<evidence type="ECO:0000256" key="6">
    <source>
        <dbReference type="ARBA" id="ARBA00035254"/>
    </source>
</evidence>
<comment type="caution">
    <text evidence="11">The sequence shown here is derived from an EMBL/GenBank/DDBJ whole genome shotgun (WGS) entry which is preliminary data.</text>
</comment>
<dbReference type="PROSITE" id="PS00632">
    <property type="entry name" value="RIBOSOMAL_S4"/>
    <property type="match status" value="1"/>
</dbReference>
<protein>
    <recommendedName>
        <fullName evidence="6 7">Small ribosomal subunit protein uS4</fullName>
    </recommendedName>
</protein>
<dbReference type="InterPro" id="IPR022801">
    <property type="entry name" value="Ribosomal_uS4"/>
</dbReference>
<evidence type="ECO:0000256" key="2">
    <source>
        <dbReference type="ARBA" id="ARBA00022730"/>
    </source>
</evidence>
<feature type="domain" description="Small ribosomal subunit protein uS4 N-terminal" evidence="10">
    <location>
        <begin position="3"/>
        <end position="94"/>
    </location>
</feature>
<dbReference type="Gene3D" id="1.10.1050.10">
    <property type="entry name" value="Ribosomal Protein S4 Delta 41, Chain A, domain 1"/>
    <property type="match status" value="1"/>
</dbReference>
<dbReference type="PROSITE" id="PS50889">
    <property type="entry name" value="S4"/>
    <property type="match status" value="1"/>
</dbReference>
<dbReference type="GO" id="GO:0006412">
    <property type="term" value="P:translation"/>
    <property type="evidence" value="ECO:0007669"/>
    <property type="project" value="UniProtKB-UniRule"/>
</dbReference>
<evidence type="ECO:0000256" key="7">
    <source>
        <dbReference type="HAMAP-Rule" id="MF_01306"/>
    </source>
</evidence>
<dbReference type="HAMAP" id="MF_01306_B">
    <property type="entry name" value="Ribosomal_uS4_B"/>
    <property type="match status" value="1"/>
</dbReference>
<dbReference type="InterPro" id="IPR005709">
    <property type="entry name" value="Ribosomal_uS4_bac-type"/>
</dbReference>
<gene>
    <name evidence="7" type="primary">rpsD</name>
    <name evidence="11" type="ORF">EVA99_00945</name>
</gene>
<evidence type="ECO:0000259" key="10">
    <source>
        <dbReference type="SMART" id="SM01390"/>
    </source>
</evidence>
<dbReference type="GO" id="GO:0042274">
    <property type="term" value="P:ribosomal small subunit biogenesis"/>
    <property type="evidence" value="ECO:0007669"/>
    <property type="project" value="TreeGrafter"/>
</dbReference>
<name>A0A520MU23_9GAMM</name>
<evidence type="ECO:0000256" key="3">
    <source>
        <dbReference type="ARBA" id="ARBA00022884"/>
    </source>
</evidence>
<dbReference type="GO" id="GO:0003735">
    <property type="term" value="F:structural constituent of ribosome"/>
    <property type="evidence" value="ECO:0007669"/>
    <property type="project" value="InterPro"/>
</dbReference>
<dbReference type="Pfam" id="PF00163">
    <property type="entry name" value="Ribosomal_S4"/>
    <property type="match status" value="1"/>
</dbReference>
<evidence type="ECO:0000256" key="5">
    <source>
        <dbReference type="ARBA" id="ARBA00023274"/>
    </source>
</evidence>
<evidence type="ECO:0000313" key="11">
    <source>
        <dbReference type="EMBL" id="RZO24686.1"/>
    </source>
</evidence>
<evidence type="ECO:0000259" key="9">
    <source>
        <dbReference type="SMART" id="SM00363"/>
    </source>
</evidence>
<dbReference type="InterPro" id="IPR001912">
    <property type="entry name" value="Ribosomal_uS4_N"/>
</dbReference>
<proteinExistence type="inferred from homology"/>
<dbReference type="Proteomes" id="UP000320146">
    <property type="component" value="Unassembled WGS sequence"/>
</dbReference>
<evidence type="ECO:0000256" key="1">
    <source>
        <dbReference type="ARBA" id="ARBA00007465"/>
    </source>
</evidence>